<organism evidence="1 2">
    <name type="scientific">Ixodes persulcatus</name>
    <name type="common">Taiga tick</name>
    <dbReference type="NCBI Taxonomy" id="34615"/>
    <lineage>
        <taxon>Eukaryota</taxon>
        <taxon>Metazoa</taxon>
        <taxon>Ecdysozoa</taxon>
        <taxon>Arthropoda</taxon>
        <taxon>Chelicerata</taxon>
        <taxon>Arachnida</taxon>
        <taxon>Acari</taxon>
        <taxon>Parasitiformes</taxon>
        <taxon>Ixodida</taxon>
        <taxon>Ixodoidea</taxon>
        <taxon>Ixodidae</taxon>
        <taxon>Ixodinae</taxon>
        <taxon>Ixodes</taxon>
    </lineage>
</organism>
<reference evidence="1 2" key="1">
    <citation type="journal article" date="2020" name="Cell">
        <title>Large-Scale Comparative Analyses of Tick Genomes Elucidate Their Genetic Diversity and Vector Capacities.</title>
        <authorList>
            <consortium name="Tick Genome and Microbiome Consortium (TIGMIC)"/>
            <person name="Jia N."/>
            <person name="Wang J."/>
            <person name="Shi W."/>
            <person name="Du L."/>
            <person name="Sun Y."/>
            <person name="Zhan W."/>
            <person name="Jiang J.F."/>
            <person name="Wang Q."/>
            <person name="Zhang B."/>
            <person name="Ji P."/>
            <person name="Bell-Sakyi L."/>
            <person name="Cui X.M."/>
            <person name="Yuan T.T."/>
            <person name="Jiang B.G."/>
            <person name="Yang W.F."/>
            <person name="Lam T.T."/>
            <person name="Chang Q.C."/>
            <person name="Ding S.J."/>
            <person name="Wang X.J."/>
            <person name="Zhu J.G."/>
            <person name="Ruan X.D."/>
            <person name="Zhao L."/>
            <person name="Wei J.T."/>
            <person name="Ye R.Z."/>
            <person name="Que T.C."/>
            <person name="Du C.H."/>
            <person name="Zhou Y.H."/>
            <person name="Cheng J.X."/>
            <person name="Dai P.F."/>
            <person name="Guo W.B."/>
            <person name="Han X.H."/>
            <person name="Huang E.J."/>
            <person name="Li L.F."/>
            <person name="Wei W."/>
            <person name="Gao Y.C."/>
            <person name="Liu J.Z."/>
            <person name="Shao H.Z."/>
            <person name="Wang X."/>
            <person name="Wang C.C."/>
            <person name="Yang T.C."/>
            <person name="Huo Q.B."/>
            <person name="Li W."/>
            <person name="Chen H.Y."/>
            <person name="Chen S.E."/>
            <person name="Zhou L.G."/>
            <person name="Ni X.B."/>
            <person name="Tian J.H."/>
            <person name="Sheng Y."/>
            <person name="Liu T."/>
            <person name="Pan Y.S."/>
            <person name="Xia L.Y."/>
            <person name="Li J."/>
            <person name="Zhao F."/>
            <person name="Cao W.C."/>
        </authorList>
    </citation>
    <scope>NUCLEOTIDE SEQUENCE [LARGE SCALE GENOMIC DNA]</scope>
    <source>
        <strain evidence="1">Iper-2018</strain>
    </source>
</reference>
<keyword evidence="2" id="KW-1185">Reference proteome</keyword>
<dbReference type="Proteomes" id="UP000805193">
    <property type="component" value="Unassembled WGS sequence"/>
</dbReference>
<accession>A0AC60QV66</accession>
<gene>
    <name evidence="1" type="ORF">HPB47_014781</name>
</gene>
<comment type="caution">
    <text evidence="1">The sequence shown here is derived from an EMBL/GenBank/DDBJ whole genome shotgun (WGS) entry which is preliminary data.</text>
</comment>
<proteinExistence type="predicted"/>
<dbReference type="EMBL" id="JABSTQ010003232">
    <property type="protein sequence ID" value="KAG0443559.1"/>
    <property type="molecule type" value="Genomic_DNA"/>
</dbReference>
<sequence>MEKTSSTYAETLAIAETITIPTQPTNKILIRTDSQAACRAFRDVTLPPEIFDDLQEFLTNNIALEVTLQWLPGPPCAGVSRYDPLEDLLLKRDQRREALKAPYGVKLKPLPSPHRISFTITNPSLGDPSAPTAGDSQIPLMFYGTLTLLPPHQRPGTLVKWLTPPDPLILPYQRALVDHVQATVKRPDHQVPT</sequence>
<name>A0AC60QV66_IXOPE</name>
<protein>
    <submittedName>
        <fullName evidence="1">Uncharacterized protein</fullName>
    </submittedName>
</protein>
<evidence type="ECO:0000313" key="1">
    <source>
        <dbReference type="EMBL" id="KAG0443559.1"/>
    </source>
</evidence>
<evidence type="ECO:0000313" key="2">
    <source>
        <dbReference type="Proteomes" id="UP000805193"/>
    </source>
</evidence>